<dbReference type="EMBL" id="JACEIK010005344">
    <property type="protein sequence ID" value="MCE0481270.1"/>
    <property type="molecule type" value="Genomic_DNA"/>
</dbReference>
<accession>A0ABS8VMS3</accession>
<keyword evidence="3" id="KW-1185">Reference proteome</keyword>
<evidence type="ECO:0000313" key="3">
    <source>
        <dbReference type="Proteomes" id="UP000823775"/>
    </source>
</evidence>
<evidence type="ECO:0000256" key="1">
    <source>
        <dbReference type="SAM" id="MobiDB-lite"/>
    </source>
</evidence>
<gene>
    <name evidence="2" type="ORF">HAX54_038888</name>
</gene>
<dbReference type="Proteomes" id="UP000823775">
    <property type="component" value="Unassembled WGS sequence"/>
</dbReference>
<proteinExistence type="predicted"/>
<sequence>MAAIIQGVGAATALTSANSLDTKKSLFANSRRSLSERKKGRFFVVRSDGRLSYGLDGRGGRAEQLITNAVAAKEDAAAASTSSKSGAMFNSLGFKELGW</sequence>
<feature type="region of interest" description="Disordered" evidence="1">
    <location>
        <begin position="80"/>
        <end position="99"/>
    </location>
</feature>
<protein>
    <submittedName>
        <fullName evidence="2">Uncharacterized protein</fullName>
    </submittedName>
</protein>
<evidence type="ECO:0000313" key="2">
    <source>
        <dbReference type="EMBL" id="MCE0481270.1"/>
    </source>
</evidence>
<organism evidence="2 3">
    <name type="scientific">Datura stramonium</name>
    <name type="common">Jimsonweed</name>
    <name type="synonym">Common thornapple</name>
    <dbReference type="NCBI Taxonomy" id="4076"/>
    <lineage>
        <taxon>Eukaryota</taxon>
        <taxon>Viridiplantae</taxon>
        <taxon>Streptophyta</taxon>
        <taxon>Embryophyta</taxon>
        <taxon>Tracheophyta</taxon>
        <taxon>Spermatophyta</taxon>
        <taxon>Magnoliopsida</taxon>
        <taxon>eudicotyledons</taxon>
        <taxon>Gunneridae</taxon>
        <taxon>Pentapetalae</taxon>
        <taxon>asterids</taxon>
        <taxon>lamiids</taxon>
        <taxon>Solanales</taxon>
        <taxon>Solanaceae</taxon>
        <taxon>Solanoideae</taxon>
        <taxon>Datureae</taxon>
        <taxon>Datura</taxon>
    </lineage>
</organism>
<comment type="caution">
    <text evidence="2">The sequence shown here is derived from an EMBL/GenBank/DDBJ whole genome shotgun (WGS) entry which is preliminary data.</text>
</comment>
<name>A0ABS8VMS3_DATST</name>
<reference evidence="2 3" key="1">
    <citation type="journal article" date="2021" name="BMC Genomics">
        <title>Datura genome reveals duplications of psychoactive alkaloid biosynthetic genes and high mutation rate following tissue culture.</title>
        <authorList>
            <person name="Rajewski A."/>
            <person name="Carter-House D."/>
            <person name="Stajich J."/>
            <person name="Litt A."/>
        </authorList>
    </citation>
    <scope>NUCLEOTIDE SEQUENCE [LARGE SCALE GENOMIC DNA]</scope>
    <source>
        <strain evidence="2">AR-01</strain>
    </source>
</reference>